<feature type="transmembrane region" description="Helical" evidence="5">
    <location>
        <begin position="199"/>
        <end position="219"/>
    </location>
</feature>
<feature type="transmembrane region" description="Helical" evidence="5">
    <location>
        <begin position="60"/>
        <end position="79"/>
    </location>
</feature>
<keyword evidence="3 5" id="KW-1133">Transmembrane helix</keyword>
<name>A0A9D9DY68_9BACT</name>
<gene>
    <name evidence="7" type="ORF">IAB08_09770</name>
</gene>
<keyword evidence="4 5" id="KW-0472">Membrane</keyword>
<evidence type="ECO:0000256" key="5">
    <source>
        <dbReference type="SAM" id="Phobius"/>
    </source>
</evidence>
<evidence type="ECO:0000259" key="6">
    <source>
        <dbReference type="Pfam" id="PF07291"/>
    </source>
</evidence>
<protein>
    <recommendedName>
        <fullName evidence="6">Methylamine utilisation protein MauE domain-containing protein</fullName>
    </recommendedName>
</protein>
<dbReference type="GO" id="GO:0016020">
    <property type="term" value="C:membrane"/>
    <property type="evidence" value="ECO:0007669"/>
    <property type="project" value="UniProtKB-SubCell"/>
</dbReference>
<dbReference type="EMBL" id="JADIMZ010000149">
    <property type="protein sequence ID" value="MBO8433559.1"/>
    <property type="molecule type" value="Genomic_DNA"/>
</dbReference>
<feature type="non-terminal residue" evidence="7">
    <location>
        <position position="323"/>
    </location>
</feature>
<comment type="caution">
    <text evidence="7">The sequence shown here is derived from an EMBL/GenBank/DDBJ whole genome shotgun (WGS) entry which is preliminary data.</text>
</comment>
<sequence>MDRKTIPTWIPSYGILLLTIVLAVLIAFVPDKSPLFLTVLCLNLVFCVLNRKFFSSSVVAVVRSLVGLLFIFSGFTKGVDPLGTTYVIHDYLEAYNLPWLTGLSLFGSFFLNMLEFTIGVCLLFNVKFKWTVIVTALMMLFFTATTWYDAVANPVPDCGCFGKAVVMTNWQTFYKNLVLDACVLVLLFSVNRIPDRRPAVFNAVIAGTAALLFLGFEYYNYRYLPVVNFLEWKEGTRLFPENPQPVQHFVTYRNKLNGEIKEYLLEDCPYADPMWVENWEFVERRDVDPNPQTVNINIVDKVDDEDPGWDVTKDLLETDTYLF</sequence>
<dbReference type="Proteomes" id="UP000823612">
    <property type="component" value="Unassembled WGS sequence"/>
</dbReference>
<evidence type="ECO:0000313" key="8">
    <source>
        <dbReference type="Proteomes" id="UP000823612"/>
    </source>
</evidence>
<evidence type="ECO:0000256" key="1">
    <source>
        <dbReference type="ARBA" id="ARBA00004141"/>
    </source>
</evidence>
<dbReference type="AlphaFoldDB" id="A0A9D9DY68"/>
<dbReference type="GO" id="GO:0030416">
    <property type="term" value="P:methylamine metabolic process"/>
    <property type="evidence" value="ECO:0007669"/>
    <property type="project" value="InterPro"/>
</dbReference>
<reference evidence="7" key="1">
    <citation type="submission" date="2020-10" db="EMBL/GenBank/DDBJ databases">
        <authorList>
            <person name="Gilroy R."/>
        </authorList>
    </citation>
    <scope>NUCLEOTIDE SEQUENCE</scope>
    <source>
        <strain evidence="7">2889</strain>
    </source>
</reference>
<evidence type="ECO:0000256" key="4">
    <source>
        <dbReference type="ARBA" id="ARBA00023136"/>
    </source>
</evidence>
<feature type="transmembrane region" description="Helical" evidence="5">
    <location>
        <begin position="99"/>
        <end position="123"/>
    </location>
</feature>
<evidence type="ECO:0000256" key="2">
    <source>
        <dbReference type="ARBA" id="ARBA00022692"/>
    </source>
</evidence>
<dbReference type="InterPro" id="IPR009908">
    <property type="entry name" value="Methylamine_util_MauE"/>
</dbReference>
<dbReference type="Pfam" id="PF07291">
    <property type="entry name" value="MauE"/>
    <property type="match status" value="1"/>
</dbReference>
<reference evidence="7" key="2">
    <citation type="journal article" date="2021" name="PeerJ">
        <title>Extensive microbial diversity within the chicken gut microbiome revealed by metagenomics and culture.</title>
        <authorList>
            <person name="Gilroy R."/>
            <person name="Ravi A."/>
            <person name="Getino M."/>
            <person name="Pursley I."/>
            <person name="Horton D.L."/>
            <person name="Alikhan N.F."/>
            <person name="Baker D."/>
            <person name="Gharbi K."/>
            <person name="Hall N."/>
            <person name="Watson M."/>
            <person name="Adriaenssens E.M."/>
            <person name="Foster-Nyarko E."/>
            <person name="Jarju S."/>
            <person name="Secka A."/>
            <person name="Antonio M."/>
            <person name="Oren A."/>
            <person name="Chaudhuri R.R."/>
            <person name="La Ragione R."/>
            <person name="Hildebrand F."/>
            <person name="Pallen M.J."/>
        </authorList>
    </citation>
    <scope>NUCLEOTIDE SEQUENCE</scope>
    <source>
        <strain evidence="7">2889</strain>
    </source>
</reference>
<proteinExistence type="predicted"/>
<comment type="subcellular location">
    <subcellularLocation>
        <location evidence="1">Membrane</location>
        <topology evidence="1">Multi-pass membrane protein</topology>
    </subcellularLocation>
</comment>
<feature type="transmembrane region" description="Helical" evidence="5">
    <location>
        <begin position="173"/>
        <end position="190"/>
    </location>
</feature>
<feature type="domain" description="Methylamine utilisation protein MauE" evidence="6">
    <location>
        <begin position="57"/>
        <end position="188"/>
    </location>
</feature>
<keyword evidence="2 5" id="KW-0812">Transmembrane</keyword>
<evidence type="ECO:0000256" key="3">
    <source>
        <dbReference type="ARBA" id="ARBA00022989"/>
    </source>
</evidence>
<feature type="transmembrane region" description="Helical" evidence="5">
    <location>
        <begin position="35"/>
        <end position="53"/>
    </location>
</feature>
<feature type="transmembrane region" description="Helical" evidence="5">
    <location>
        <begin position="130"/>
        <end position="148"/>
    </location>
</feature>
<feature type="transmembrane region" description="Helical" evidence="5">
    <location>
        <begin position="12"/>
        <end position="29"/>
    </location>
</feature>
<evidence type="ECO:0000313" key="7">
    <source>
        <dbReference type="EMBL" id="MBO8433559.1"/>
    </source>
</evidence>
<organism evidence="7 8">
    <name type="scientific">Candidatus Pullibacteroides excrementavium</name>
    <dbReference type="NCBI Taxonomy" id="2840905"/>
    <lineage>
        <taxon>Bacteria</taxon>
        <taxon>Pseudomonadati</taxon>
        <taxon>Bacteroidota</taxon>
        <taxon>Bacteroidia</taxon>
        <taxon>Bacteroidales</taxon>
        <taxon>Candidatus Pullibacteroides</taxon>
    </lineage>
</organism>
<accession>A0A9D9DY68</accession>